<evidence type="ECO:0008006" key="4">
    <source>
        <dbReference type="Google" id="ProtNLM"/>
    </source>
</evidence>
<evidence type="ECO:0000313" key="3">
    <source>
        <dbReference type="Proteomes" id="UP000016935"/>
    </source>
</evidence>
<dbReference type="OrthoDB" id="4159154at2759"/>
<dbReference type="Proteomes" id="UP000016935">
    <property type="component" value="Unassembled WGS sequence"/>
</dbReference>
<keyword evidence="1" id="KW-0472">Membrane</keyword>
<organism evidence="2 3">
    <name type="scientific">Exserohilum turcicum (strain 28A)</name>
    <name type="common">Northern leaf blight fungus</name>
    <name type="synonym">Setosphaeria turcica</name>
    <dbReference type="NCBI Taxonomy" id="671987"/>
    <lineage>
        <taxon>Eukaryota</taxon>
        <taxon>Fungi</taxon>
        <taxon>Dikarya</taxon>
        <taxon>Ascomycota</taxon>
        <taxon>Pezizomycotina</taxon>
        <taxon>Dothideomycetes</taxon>
        <taxon>Pleosporomycetidae</taxon>
        <taxon>Pleosporales</taxon>
        <taxon>Pleosporineae</taxon>
        <taxon>Pleosporaceae</taxon>
        <taxon>Exserohilum</taxon>
    </lineage>
</organism>
<dbReference type="RefSeq" id="XP_008021051.1">
    <property type="nucleotide sequence ID" value="XM_008022860.1"/>
</dbReference>
<feature type="transmembrane region" description="Helical" evidence="1">
    <location>
        <begin position="120"/>
        <end position="142"/>
    </location>
</feature>
<evidence type="ECO:0000313" key="2">
    <source>
        <dbReference type="EMBL" id="EOA92132.1"/>
    </source>
</evidence>
<keyword evidence="1" id="KW-1133">Transmembrane helix</keyword>
<feature type="transmembrane region" description="Helical" evidence="1">
    <location>
        <begin position="39"/>
        <end position="62"/>
    </location>
</feature>
<keyword evidence="3" id="KW-1185">Reference proteome</keyword>
<protein>
    <recommendedName>
        <fullName evidence="4">MARVEL domain-containing protein</fullName>
    </recommendedName>
</protein>
<dbReference type="EMBL" id="KB908481">
    <property type="protein sequence ID" value="EOA92132.1"/>
    <property type="molecule type" value="Genomic_DNA"/>
</dbReference>
<proteinExistence type="predicted"/>
<name>R0KWS8_EXST2</name>
<gene>
    <name evidence="2" type="ORF">SETTUDRAFT_170805</name>
</gene>
<feature type="transmembrane region" description="Helical" evidence="1">
    <location>
        <begin position="74"/>
        <end position="100"/>
    </location>
</feature>
<sequence length="187" mass="20379">MLTSSDNGPPKDLVSPMDLVTRLLVMTSDTLHSVRTGSLASLILSLIGSLFSAISSALAIFFPHSPLLAYSNIFWPLLASTFAFVAAAMLSVLVVGVFAAVNGAVHVAGVKIGQGGSVLLLAWLAWVLVLLALVYWGLVWFVEVRRWSFTKRRRSEDEVGNWKGIGTEVWKDLRKDKTALYVHSIHA</sequence>
<dbReference type="GeneID" id="19401064"/>
<reference evidence="2 3" key="1">
    <citation type="journal article" date="2012" name="PLoS Pathog.">
        <title>Diverse lifestyles and strategies of plant pathogenesis encoded in the genomes of eighteen Dothideomycetes fungi.</title>
        <authorList>
            <person name="Ohm R.A."/>
            <person name="Feau N."/>
            <person name="Henrissat B."/>
            <person name="Schoch C.L."/>
            <person name="Horwitz B.A."/>
            <person name="Barry K.W."/>
            <person name="Condon B.J."/>
            <person name="Copeland A.C."/>
            <person name="Dhillon B."/>
            <person name="Glaser F."/>
            <person name="Hesse C.N."/>
            <person name="Kosti I."/>
            <person name="LaButti K."/>
            <person name="Lindquist E.A."/>
            <person name="Lucas S."/>
            <person name="Salamov A.A."/>
            <person name="Bradshaw R.E."/>
            <person name="Ciuffetti L."/>
            <person name="Hamelin R.C."/>
            <person name="Kema G.H.J."/>
            <person name="Lawrence C."/>
            <person name="Scott J.A."/>
            <person name="Spatafora J.W."/>
            <person name="Turgeon B.G."/>
            <person name="de Wit P.J.G.M."/>
            <person name="Zhong S."/>
            <person name="Goodwin S.B."/>
            <person name="Grigoriev I.V."/>
        </authorList>
    </citation>
    <scope>NUCLEOTIDE SEQUENCE [LARGE SCALE GENOMIC DNA]</scope>
    <source>
        <strain evidence="3">28A</strain>
    </source>
</reference>
<accession>R0KWS8</accession>
<keyword evidence="1" id="KW-0812">Transmembrane</keyword>
<dbReference type="AlphaFoldDB" id="R0KWS8"/>
<reference evidence="2 3" key="2">
    <citation type="journal article" date="2013" name="PLoS Genet.">
        <title>Comparative genome structure, secondary metabolite, and effector coding capacity across Cochliobolus pathogens.</title>
        <authorList>
            <person name="Condon B.J."/>
            <person name="Leng Y."/>
            <person name="Wu D."/>
            <person name="Bushley K.E."/>
            <person name="Ohm R.A."/>
            <person name="Otillar R."/>
            <person name="Martin J."/>
            <person name="Schackwitz W."/>
            <person name="Grimwood J."/>
            <person name="MohdZainudin N."/>
            <person name="Xue C."/>
            <person name="Wang R."/>
            <person name="Manning V.A."/>
            <person name="Dhillon B."/>
            <person name="Tu Z.J."/>
            <person name="Steffenson B.J."/>
            <person name="Salamov A."/>
            <person name="Sun H."/>
            <person name="Lowry S."/>
            <person name="LaButti K."/>
            <person name="Han J."/>
            <person name="Copeland A."/>
            <person name="Lindquist E."/>
            <person name="Barry K."/>
            <person name="Schmutz J."/>
            <person name="Baker S.E."/>
            <person name="Ciuffetti L.M."/>
            <person name="Grigoriev I.V."/>
            <person name="Zhong S."/>
            <person name="Turgeon B.G."/>
        </authorList>
    </citation>
    <scope>NUCLEOTIDE SEQUENCE [LARGE SCALE GENOMIC DNA]</scope>
    <source>
        <strain evidence="3">28A</strain>
    </source>
</reference>
<evidence type="ECO:0000256" key="1">
    <source>
        <dbReference type="SAM" id="Phobius"/>
    </source>
</evidence>
<dbReference type="eggNOG" id="ENOG502SXD3">
    <property type="taxonomic scope" value="Eukaryota"/>
</dbReference>
<dbReference type="HOGENOM" id="CLU_1448557_0_0_1"/>